<dbReference type="Proteomes" id="UP001218218">
    <property type="component" value="Unassembled WGS sequence"/>
</dbReference>
<organism evidence="2 3">
    <name type="scientific">Mycena albidolilacea</name>
    <dbReference type="NCBI Taxonomy" id="1033008"/>
    <lineage>
        <taxon>Eukaryota</taxon>
        <taxon>Fungi</taxon>
        <taxon>Dikarya</taxon>
        <taxon>Basidiomycota</taxon>
        <taxon>Agaricomycotina</taxon>
        <taxon>Agaricomycetes</taxon>
        <taxon>Agaricomycetidae</taxon>
        <taxon>Agaricales</taxon>
        <taxon>Marasmiineae</taxon>
        <taxon>Mycenaceae</taxon>
        <taxon>Mycena</taxon>
    </lineage>
</organism>
<gene>
    <name evidence="2" type="ORF">DFH08DRAFT_859944</name>
</gene>
<evidence type="ECO:0000256" key="1">
    <source>
        <dbReference type="SAM" id="MobiDB-lite"/>
    </source>
</evidence>
<reference evidence="2" key="1">
    <citation type="submission" date="2023-03" db="EMBL/GenBank/DDBJ databases">
        <title>Massive genome expansion in bonnet fungi (Mycena s.s.) driven by repeated elements and novel gene families across ecological guilds.</title>
        <authorList>
            <consortium name="Lawrence Berkeley National Laboratory"/>
            <person name="Harder C.B."/>
            <person name="Miyauchi S."/>
            <person name="Viragh M."/>
            <person name="Kuo A."/>
            <person name="Thoen E."/>
            <person name="Andreopoulos B."/>
            <person name="Lu D."/>
            <person name="Skrede I."/>
            <person name="Drula E."/>
            <person name="Henrissat B."/>
            <person name="Morin E."/>
            <person name="Kohler A."/>
            <person name="Barry K."/>
            <person name="LaButti K."/>
            <person name="Morin E."/>
            <person name="Salamov A."/>
            <person name="Lipzen A."/>
            <person name="Mereny Z."/>
            <person name="Hegedus B."/>
            <person name="Baldrian P."/>
            <person name="Stursova M."/>
            <person name="Weitz H."/>
            <person name="Taylor A."/>
            <person name="Grigoriev I.V."/>
            <person name="Nagy L.G."/>
            <person name="Martin F."/>
            <person name="Kauserud H."/>
        </authorList>
    </citation>
    <scope>NUCLEOTIDE SEQUENCE</scope>
    <source>
        <strain evidence="2">CBHHK002</strain>
    </source>
</reference>
<evidence type="ECO:0000313" key="3">
    <source>
        <dbReference type="Proteomes" id="UP001218218"/>
    </source>
</evidence>
<dbReference type="AlphaFoldDB" id="A0AAD7A790"/>
<keyword evidence="3" id="KW-1185">Reference proteome</keyword>
<evidence type="ECO:0000313" key="2">
    <source>
        <dbReference type="EMBL" id="KAJ7351205.1"/>
    </source>
</evidence>
<sequence length="162" mass="17456">MHGTRRSRSPSRMTQASPPPVPGATTLAARGLRLSCTNTTRTTNVLRHGGGGDLPSCTPSSSPLHARLPSSVRSRSGYHHLMGVPGCIPSTMYTTNGVSSDRDDHRSRLHMPPLSLPARPHPPQRTTCVRGRGPNPTRLPLAFLVPAAAVYNRPPRLRRAPL</sequence>
<feature type="region of interest" description="Disordered" evidence="1">
    <location>
        <begin position="1"/>
        <end position="23"/>
    </location>
</feature>
<comment type="caution">
    <text evidence="2">The sequence shown here is derived from an EMBL/GenBank/DDBJ whole genome shotgun (WGS) entry which is preliminary data.</text>
</comment>
<feature type="region of interest" description="Disordered" evidence="1">
    <location>
        <begin position="46"/>
        <end position="69"/>
    </location>
</feature>
<protein>
    <submittedName>
        <fullName evidence="2">Uncharacterized protein</fullName>
    </submittedName>
</protein>
<name>A0AAD7A790_9AGAR</name>
<proteinExistence type="predicted"/>
<dbReference type="EMBL" id="JARIHO010000013">
    <property type="protein sequence ID" value="KAJ7351205.1"/>
    <property type="molecule type" value="Genomic_DNA"/>
</dbReference>
<accession>A0AAD7A790</accession>